<dbReference type="InterPro" id="IPR029058">
    <property type="entry name" value="AB_hydrolase_fold"/>
</dbReference>
<proteinExistence type="predicted"/>
<organism evidence="3 4">
    <name type="scientific">Comamonas resistens</name>
    <dbReference type="NCBI Taxonomy" id="3046670"/>
    <lineage>
        <taxon>Bacteria</taxon>
        <taxon>Pseudomonadati</taxon>
        <taxon>Pseudomonadota</taxon>
        <taxon>Betaproteobacteria</taxon>
        <taxon>Burkholderiales</taxon>
        <taxon>Comamonadaceae</taxon>
        <taxon>Comamonas</taxon>
    </lineage>
</organism>
<dbReference type="SUPFAM" id="SSF53474">
    <property type="entry name" value="alpha/beta-Hydrolases"/>
    <property type="match status" value="1"/>
</dbReference>
<dbReference type="EMBL" id="CP125947">
    <property type="protein sequence ID" value="WHS67783.1"/>
    <property type="molecule type" value="Genomic_DNA"/>
</dbReference>
<dbReference type="InterPro" id="IPR046879">
    <property type="entry name" value="KANL3/Tex30_Abhydrolase"/>
</dbReference>
<reference evidence="3 4" key="1">
    <citation type="submission" date="2023-05" db="EMBL/GenBank/DDBJ databases">
        <authorList>
            <person name="Yin Y."/>
            <person name="Lu Z."/>
        </authorList>
    </citation>
    <scope>NUCLEOTIDE SEQUENCE [LARGE SCALE GENOMIC DNA]</scope>
    <source>
        <strain evidence="3 4">ZM22</strain>
    </source>
</reference>
<accession>A0ABY8SXK6</accession>
<dbReference type="Pfam" id="PF20408">
    <property type="entry name" value="Abhydrolase_11"/>
    <property type="match status" value="1"/>
</dbReference>
<feature type="signal peptide" evidence="1">
    <location>
        <begin position="1"/>
        <end position="21"/>
    </location>
</feature>
<evidence type="ECO:0000313" key="3">
    <source>
        <dbReference type="EMBL" id="WHS67783.1"/>
    </source>
</evidence>
<evidence type="ECO:0000259" key="2">
    <source>
        <dbReference type="Pfam" id="PF20408"/>
    </source>
</evidence>
<evidence type="ECO:0000313" key="4">
    <source>
        <dbReference type="Proteomes" id="UP001240697"/>
    </source>
</evidence>
<dbReference type="Gene3D" id="3.40.50.1820">
    <property type="entry name" value="alpha/beta hydrolase"/>
    <property type="match status" value="1"/>
</dbReference>
<keyword evidence="1" id="KW-0732">Signal</keyword>
<gene>
    <name evidence="3" type="ORF">QMY55_11965</name>
</gene>
<dbReference type="Proteomes" id="UP001240697">
    <property type="component" value="Chromosome"/>
</dbReference>
<feature type="domain" description="KANL3/Tex30 alpha/beta hydrolase-like" evidence="2">
    <location>
        <begin position="36"/>
        <end position="204"/>
    </location>
</feature>
<protein>
    <submittedName>
        <fullName evidence="3">DUF3530 family protein</fullName>
    </submittedName>
</protein>
<evidence type="ECO:0000256" key="1">
    <source>
        <dbReference type="SAM" id="SignalP"/>
    </source>
</evidence>
<name>A0ABY8SXK6_9BURK</name>
<sequence length="224" mass="24384">MSVLKSLILICSCVLVTNVVAQTPQGEYLDGKDSKVGVVLAHGRGNSPDGNVVGPLRRSIHKDLGFHTFSLRMPVPGADSPDSPELAASFPEAYQRIQAAIEYLKTQRGVERIYLMGHSMGGRMTTGFLASNPAAPVVGFIGVRLTAGGKEPVNTNLNLRKVKIPVIDIYGDNDMDARAASFRKPLVSENFVQVEVHGAKHDYRGYEKPVSDIVIEWLKKQEGK</sequence>
<keyword evidence="4" id="KW-1185">Reference proteome</keyword>
<feature type="chain" id="PRO_5045072557" evidence="1">
    <location>
        <begin position="22"/>
        <end position="224"/>
    </location>
</feature>
<dbReference type="RefSeq" id="WP_283488806.1">
    <property type="nucleotide sequence ID" value="NZ_CP125947.1"/>
</dbReference>